<dbReference type="PROSITE" id="PS50975">
    <property type="entry name" value="ATP_GRASP"/>
    <property type="match status" value="1"/>
</dbReference>
<dbReference type="GO" id="GO:0005524">
    <property type="term" value="F:ATP binding"/>
    <property type="evidence" value="ECO:0007669"/>
    <property type="project" value="UniProtKB-UniRule"/>
</dbReference>
<evidence type="ECO:0000256" key="1">
    <source>
        <dbReference type="ARBA" id="ARBA00022598"/>
    </source>
</evidence>
<dbReference type="GO" id="GO:0018169">
    <property type="term" value="F:ribosomal S6-glutamic acid ligase activity"/>
    <property type="evidence" value="ECO:0007669"/>
    <property type="project" value="TreeGrafter"/>
</dbReference>
<reference evidence="4 5" key="1">
    <citation type="submission" date="2018-01" db="EMBL/GenBank/DDBJ databases">
        <title>Genomic Encyclopedia of Archaeal and Bacterial Type Strains, Phase II (KMG-II): from individual species to whole genera.</title>
        <authorList>
            <person name="Goeker M."/>
        </authorList>
    </citation>
    <scope>NUCLEOTIDE SEQUENCE [LARGE SCALE GENOMIC DNA]</scope>
    <source>
        <strain evidence="4 5">DSM 17023</strain>
    </source>
</reference>
<dbReference type="Gene3D" id="3.30.1490.20">
    <property type="entry name" value="ATP-grasp fold, A domain"/>
    <property type="match status" value="1"/>
</dbReference>
<name>A0A2S3UYT7_9HYPH</name>
<evidence type="ECO:0000313" key="5">
    <source>
        <dbReference type="Proteomes" id="UP000236959"/>
    </source>
</evidence>
<dbReference type="GO" id="GO:0005737">
    <property type="term" value="C:cytoplasm"/>
    <property type="evidence" value="ECO:0007669"/>
    <property type="project" value="TreeGrafter"/>
</dbReference>
<dbReference type="OrthoDB" id="9803907at2"/>
<dbReference type="PANTHER" id="PTHR21621">
    <property type="entry name" value="RIBOSOMAL PROTEIN S6 MODIFICATION PROTEIN"/>
    <property type="match status" value="1"/>
</dbReference>
<dbReference type="SUPFAM" id="SSF56059">
    <property type="entry name" value="Glutathione synthetase ATP-binding domain-like"/>
    <property type="match status" value="1"/>
</dbReference>
<dbReference type="InterPro" id="IPR011761">
    <property type="entry name" value="ATP-grasp"/>
</dbReference>
<dbReference type="InterPro" id="IPR013651">
    <property type="entry name" value="ATP-grasp_RimK-type"/>
</dbReference>
<keyword evidence="5" id="KW-1185">Reference proteome</keyword>
<dbReference type="GO" id="GO:0046872">
    <property type="term" value="F:metal ion binding"/>
    <property type="evidence" value="ECO:0007669"/>
    <property type="project" value="InterPro"/>
</dbReference>
<dbReference type="AlphaFoldDB" id="A0A2S3UYT7"/>
<dbReference type="InterPro" id="IPR011095">
    <property type="entry name" value="Dala_Dala_lig_C"/>
</dbReference>
<dbReference type="Gene3D" id="3.30.470.20">
    <property type="entry name" value="ATP-grasp fold, B domain"/>
    <property type="match status" value="2"/>
</dbReference>
<protein>
    <submittedName>
        <fullName evidence="4">D-alanine-D-alanine ligase-like ATP-grasp enzyme</fullName>
    </submittedName>
</protein>
<comment type="caution">
    <text evidence="4">The sequence shown here is derived from an EMBL/GenBank/DDBJ whole genome shotgun (WGS) entry which is preliminary data.</text>
</comment>
<dbReference type="Proteomes" id="UP000236959">
    <property type="component" value="Unassembled WGS sequence"/>
</dbReference>
<keyword evidence="2" id="KW-0547">Nucleotide-binding</keyword>
<dbReference type="GO" id="GO:0009432">
    <property type="term" value="P:SOS response"/>
    <property type="evidence" value="ECO:0007669"/>
    <property type="project" value="TreeGrafter"/>
</dbReference>
<keyword evidence="1 4" id="KW-0436">Ligase</keyword>
<feature type="domain" description="ATP-grasp" evidence="3">
    <location>
        <begin position="73"/>
        <end position="322"/>
    </location>
</feature>
<evidence type="ECO:0000256" key="2">
    <source>
        <dbReference type="PROSITE-ProRule" id="PRU00409"/>
    </source>
</evidence>
<dbReference type="InterPro" id="IPR013815">
    <property type="entry name" value="ATP_grasp_subdomain_1"/>
</dbReference>
<accession>A0A2S3UYT7</accession>
<dbReference type="GO" id="GO:0008716">
    <property type="term" value="F:D-alanine-D-alanine ligase activity"/>
    <property type="evidence" value="ECO:0007669"/>
    <property type="project" value="InterPro"/>
</dbReference>
<gene>
    <name evidence="4" type="ORF">CLV41_102220</name>
</gene>
<sequence>MTETFPAQTRSLVFRLLETYCERNGLRLTAADPHGHAGLVESPAGKRSFFKGTRFDLNSYGAAEIANDKAYAALFLKQAGLAVPTGRFISGAEIRDCKRLPDTVLDFAEQTGFPLFVKPNTGREGRDVMRIDTYHTLQNALHILAKRHDQLLLQEEVKGTELRVIVLDGEILAAIERHPPKVEGDGHRTLAELIDAEPRINATDSRLDLELSQHGRHLETVPAPGQTVTLLPVANLSSGGTARIVTSQLSPGLAAIARRAAETLNLRYAAVDLILPDERHPGTPAIILEVNAAPGLSNLSRQGEREAALVESIYAALFAALFVM</sequence>
<dbReference type="Pfam" id="PF07478">
    <property type="entry name" value="Dala_Dala_lig_C"/>
    <property type="match status" value="1"/>
</dbReference>
<evidence type="ECO:0000259" key="3">
    <source>
        <dbReference type="PROSITE" id="PS50975"/>
    </source>
</evidence>
<organism evidence="4 5">
    <name type="scientific">Roseibium marinum</name>
    <dbReference type="NCBI Taxonomy" id="281252"/>
    <lineage>
        <taxon>Bacteria</taxon>
        <taxon>Pseudomonadati</taxon>
        <taxon>Pseudomonadota</taxon>
        <taxon>Alphaproteobacteria</taxon>
        <taxon>Hyphomicrobiales</taxon>
        <taxon>Stappiaceae</taxon>
        <taxon>Roseibium</taxon>
    </lineage>
</organism>
<dbReference type="Pfam" id="PF08443">
    <property type="entry name" value="RimK"/>
    <property type="match status" value="1"/>
</dbReference>
<dbReference type="RefSeq" id="WP_103221800.1">
    <property type="nucleotide sequence ID" value="NZ_PPCN01000002.1"/>
</dbReference>
<keyword evidence="2" id="KW-0067">ATP-binding</keyword>
<proteinExistence type="predicted"/>
<evidence type="ECO:0000313" key="4">
    <source>
        <dbReference type="EMBL" id="POF32815.1"/>
    </source>
</evidence>
<dbReference type="PANTHER" id="PTHR21621:SF0">
    <property type="entry name" value="BETA-CITRYLGLUTAMATE SYNTHASE B-RELATED"/>
    <property type="match status" value="1"/>
</dbReference>
<dbReference type="EMBL" id="PPCN01000002">
    <property type="protein sequence ID" value="POF32815.1"/>
    <property type="molecule type" value="Genomic_DNA"/>
</dbReference>